<sequence>MRVSKASLAGLLLEEGEEDLAVLLARSDLPDEIDVERDAPALTAIGLSGDELHALLPTITAASAEAPASDMADLEQTISDRWAYLVDDWTGTPRA</sequence>
<gene>
    <name evidence="1" type="ORF">GCM10009539_36800</name>
</gene>
<keyword evidence="2" id="KW-1185">Reference proteome</keyword>
<dbReference type="Proteomes" id="UP001500967">
    <property type="component" value="Unassembled WGS sequence"/>
</dbReference>
<name>A0ABN0UEN4_9ACTN</name>
<comment type="caution">
    <text evidence="1">The sequence shown here is derived from an EMBL/GenBank/DDBJ whole genome shotgun (WGS) entry which is preliminary data.</text>
</comment>
<evidence type="ECO:0000313" key="2">
    <source>
        <dbReference type="Proteomes" id="UP001500967"/>
    </source>
</evidence>
<organism evidence="1 2">
    <name type="scientific">Cryptosporangium japonicum</name>
    <dbReference type="NCBI Taxonomy" id="80872"/>
    <lineage>
        <taxon>Bacteria</taxon>
        <taxon>Bacillati</taxon>
        <taxon>Actinomycetota</taxon>
        <taxon>Actinomycetes</taxon>
        <taxon>Cryptosporangiales</taxon>
        <taxon>Cryptosporangiaceae</taxon>
        <taxon>Cryptosporangium</taxon>
    </lineage>
</organism>
<evidence type="ECO:0000313" key="1">
    <source>
        <dbReference type="EMBL" id="GAA0248156.1"/>
    </source>
</evidence>
<dbReference type="EMBL" id="BAAAGX010000014">
    <property type="protein sequence ID" value="GAA0248156.1"/>
    <property type="molecule type" value="Genomic_DNA"/>
</dbReference>
<dbReference type="RefSeq" id="WP_344650053.1">
    <property type="nucleotide sequence ID" value="NZ_BAAAGX010000014.1"/>
</dbReference>
<reference evidence="1 2" key="1">
    <citation type="journal article" date="2019" name="Int. J. Syst. Evol. Microbiol.">
        <title>The Global Catalogue of Microorganisms (GCM) 10K type strain sequencing project: providing services to taxonomists for standard genome sequencing and annotation.</title>
        <authorList>
            <consortium name="The Broad Institute Genomics Platform"/>
            <consortium name="The Broad Institute Genome Sequencing Center for Infectious Disease"/>
            <person name="Wu L."/>
            <person name="Ma J."/>
        </authorList>
    </citation>
    <scope>NUCLEOTIDE SEQUENCE [LARGE SCALE GENOMIC DNA]</scope>
    <source>
        <strain evidence="1 2">JCM 10425</strain>
    </source>
</reference>
<proteinExistence type="predicted"/>
<accession>A0ABN0UEN4</accession>
<protein>
    <submittedName>
        <fullName evidence="1">Uncharacterized protein</fullName>
    </submittedName>
</protein>